<feature type="region of interest" description="Disordered" evidence="3">
    <location>
        <begin position="178"/>
        <end position="203"/>
    </location>
</feature>
<dbReference type="PANTHER" id="PTHR13789:SF309">
    <property type="entry name" value="PUTATIVE (AFU_ORTHOLOGUE AFUA_6G14510)-RELATED"/>
    <property type="match status" value="1"/>
</dbReference>
<feature type="domain" description="FAD-binding" evidence="4">
    <location>
        <begin position="55"/>
        <end position="93"/>
    </location>
</feature>
<dbReference type="InterPro" id="IPR050493">
    <property type="entry name" value="FAD-dep_Monooxygenase_BioMet"/>
</dbReference>
<reference evidence="5" key="1">
    <citation type="submission" date="2021-01" db="EMBL/GenBank/DDBJ databases">
        <title>Genome sequence of Phenylobacterium sp. 20VBR1 isolated from a valley glaceir, Ny-Alesund, Svalbard.</title>
        <authorList>
            <person name="Thomas F.A."/>
            <person name="Krishnan K.P."/>
            <person name="Sinha R.K."/>
        </authorList>
    </citation>
    <scope>NUCLEOTIDE SEQUENCE</scope>
    <source>
        <strain evidence="5">20VBR1</strain>
    </source>
</reference>
<feature type="compositionally biased region" description="Gly residues" evidence="3">
    <location>
        <begin position="184"/>
        <end position="194"/>
    </location>
</feature>
<name>A0A974P6E2_9CAUL</name>
<sequence>MVDAGGGHGRLLRRRSRRLADPGPGGLAGGRALAGKSPRPRRLFPRHLSRRCGGALVRGGLTLIGDAAHGTSPQLGQGANLGLLDAVELAERLTPGRRVAVSLARFQAARRRQTGVYQLASRALTPLFQSRGRIGPLIRDWLFAPVARLPLVRGFLPGCSPACSASARHRRACARDRRLRPGEALGGDAAGEGQGHQPRDEGP</sequence>
<gene>
    <name evidence="5" type="ORF">JKL49_02065</name>
</gene>
<dbReference type="InterPro" id="IPR002938">
    <property type="entry name" value="FAD-bd"/>
</dbReference>
<dbReference type="PANTHER" id="PTHR13789">
    <property type="entry name" value="MONOOXYGENASE"/>
    <property type="match status" value="1"/>
</dbReference>
<dbReference type="InterPro" id="IPR036188">
    <property type="entry name" value="FAD/NAD-bd_sf"/>
</dbReference>
<organism evidence="5">
    <name type="scientific">Phenylobacterium glaciei</name>
    <dbReference type="NCBI Taxonomy" id="2803784"/>
    <lineage>
        <taxon>Bacteria</taxon>
        <taxon>Pseudomonadati</taxon>
        <taxon>Pseudomonadota</taxon>
        <taxon>Alphaproteobacteria</taxon>
        <taxon>Caulobacterales</taxon>
        <taxon>Caulobacteraceae</taxon>
        <taxon>Phenylobacterium</taxon>
    </lineage>
</organism>
<accession>A0A974P6E2</accession>
<dbReference type="Gene3D" id="3.50.50.60">
    <property type="entry name" value="FAD/NAD(P)-binding domain"/>
    <property type="match status" value="1"/>
</dbReference>
<dbReference type="Pfam" id="PF01494">
    <property type="entry name" value="FAD_binding_3"/>
    <property type="match status" value="1"/>
</dbReference>
<feature type="region of interest" description="Disordered" evidence="3">
    <location>
        <begin position="1"/>
        <end position="44"/>
    </location>
</feature>
<keyword evidence="2 5" id="KW-0503">Monooxygenase</keyword>
<dbReference type="GO" id="GO:0004497">
    <property type="term" value="F:monooxygenase activity"/>
    <property type="evidence" value="ECO:0007669"/>
    <property type="project" value="UniProtKB-KW"/>
</dbReference>
<evidence type="ECO:0000313" key="5">
    <source>
        <dbReference type="EMBL" id="QQZ51877.1"/>
    </source>
</evidence>
<proteinExistence type="predicted"/>
<dbReference type="SUPFAM" id="SSF51905">
    <property type="entry name" value="FAD/NAD(P)-binding domain"/>
    <property type="match status" value="1"/>
</dbReference>
<evidence type="ECO:0000256" key="2">
    <source>
        <dbReference type="ARBA" id="ARBA00023033"/>
    </source>
</evidence>
<evidence type="ECO:0000256" key="1">
    <source>
        <dbReference type="ARBA" id="ARBA00023002"/>
    </source>
</evidence>
<dbReference type="EMBL" id="CP068570">
    <property type="protein sequence ID" value="QQZ51877.1"/>
    <property type="molecule type" value="Genomic_DNA"/>
</dbReference>
<evidence type="ECO:0000256" key="3">
    <source>
        <dbReference type="SAM" id="MobiDB-lite"/>
    </source>
</evidence>
<dbReference type="AlphaFoldDB" id="A0A974P6E2"/>
<keyword evidence="1" id="KW-0560">Oxidoreductase</keyword>
<evidence type="ECO:0000259" key="4">
    <source>
        <dbReference type="Pfam" id="PF01494"/>
    </source>
</evidence>
<protein>
    <submittedName>
        <fullName evidence="5">FAD-dependent monooxygenase</fullName>
    </submittedName>
</protein>
<dbReference type="GO" id="GO:0071949">
    <property type="term" value="F:FAD binding"/>
    <property type="evidence" value="ECO:0007669"/>
    <property type="project" value="InterPro"/>
</dbReference>